<proteinExistence type="predicted"/>
<accession>A0A2Z4RCE1</accession>
<gene>
    <name evidence="1" type="ORF">DKY63_00400</name>
</gene>
<name>A0A2Z4RCE1_PSEPU</name>
<dbReference type="EMBL" id="CP029693">
    <property type="protein sequence ID" value="AWY38445.1"/>
    <property type="molecule type" value="Genomic_DNA"/>
</dbReference>
<evidence type="ECO:0000313" key="2">
    <source>
        <dbReference type="Proteomes" id="UP000250299"/>
    </source>
</evidence>
<organism evidence="1 2">
    <name type="scientific">Pseudomonas putida</name>
    <name type="common">Arthrobacter siderocapsulatus</name>
    <dbReference type="NCBI Taxonomy" id="303"/>
    <lineage>
        <taxon>Bacteria</taxon>
        <taxon>Pseudomonadati</taxon>
        <taxon>Pseudomonadota</taxon>
        <taxon>Gammaproteobacteria</taxon>
        <taxon>Pseudomonadales</taxon>
        <taxon>Pseudomonadaceae</taxon>
        <taxon>Pseudomonas</taxon>
    </lineage>
</organism>
<dbReference type="OrthoDB" id="6986999at2"/>
<dbReference type="AlphaFoldDB" id="A0A2Z4RCE1"/>
<protein>
    <submittedName>
        <fullName evidence="1">Uncharacterized protein</fullName>
    </submittedName>
</protein>
<sequence>MKNLDGKRAMAVEDCCWRPCFLSLSEVHHQPPVGAGLLAMVVNDNVGSLTPRGVLSFIASRLAPTGIFAPI</sequence>
<dbReference type="Proteomes" id="UP000250299">
    <property type="component" value="Chromosome"/>
</dbReference>
<reference evidence="1 2" key="1">
    <citation type="submission" date="2018-05" db="EMBL/GenBank/DDBJ databases">
        <title>Whole genome sequence of Pseudomonas putida JBC17.</title>
        <authorList>
            <person name="Lee Y.H."/>
            <person name="David K."/>
        </authorList>
    </citation>
    <scope>NUCLEOTIDE SEQUENCE [LARGE SCALE GENOMIC DNA]</scope>
    <source>
        <strain evidence="1 2">JBC17</strain>
    </source>
</reference>
<evidence type="ECO:0000313" key="1">
    <source>
        <dbReference type="EMBL" id="AWY38445.1"/>
    </source>
</evidence>